<evidence type="ECO:0000313" key="3">
    <source>
        <dbReference type="Proteomes" id="UP000836841"/>
    </source>
</evidence>
<dbReference type="Proteomes" id="UP000836841">
    <property type="component" value="Chromosome 2"/>
</dbReference>
<dbReference type="SUPFAM" id="SSF52058">
    <property type="entry name" value="L domain-like"/>
    <property type="match status" value="1"/>
</dbReference>
<dbReference type="PANTHER" id="PTHR34145:SF77">
    <property type="match status" value="1"/>
</dbReference>
<dbReference type="InterPro" id="IPR053772">
    <property type="entry name" value="At1g61320/At1g61330-like"/>
</dbReference>
<dbReference type="EMBL" id="OU466858">
    <property type="protein sequence ID" value="CAH2047403.1"/>
    <property type="molecule type" value="Genomic_DNA"/>
</dbReference>
<name>A0AAU9RSW4_THLAR</name>
<organism evidence="2 3">
    <name type="scientific">Thlaspi arvense</name>
    <name type="common">Field penny-cress</name>
    <dbReference type="NCBI Taxonomy" id="13288"/>
    <lineage>
        <taxon>Eukaryota</taxon>
        <taxon>Viridiplantae</taxon>
        <taxon>Streptophyta</taxon>
        <taxon>Embryophyta</taxon>
        <taxon>Tracheophyta</taxon>
        <taxon>Spermatophyta</taxon>
        <taxon>Magnoliopsida</taxon>
        <taxon>eudicotyledons</taxon>
        <taxon>Gunneridae</taxon>
        <taxon>Pentapetalae</taxon>
        <taxon>rosids</taxon>
        <taxon>malvids</taxon>
        <taxon>Brassicales</taxon>
        <taxon>Brassicaceae</taxon>
        <taxon>Thlaspideae</taxon>
        <taxon>Thlaspi</taxon>
    </lineage>
</organism>
<evidence type="ECO:0000313" key="2">
    <source>
        <dbReference type="EMBL" id="CAH2047403.1"/>
    </source>
</evidence>
<dbReference type="Pfam" id="PF23622">
    <property type="entry name" value="LRR_At1g61320_AtMIF1"/>
    <property type="match status" value="1"/>
</dbReference>
<reference evidence="2 3" key="1">
    <citation type="submission" date="2022-03" db="EMBL/GenBank/DDBJ databases">
        <authorList>
            <person name="Nunn A."/>
            <person name="Chopra R."/>
            <person name="Nunn A."/>
            <person name="Contreras Garrido A."/>
        </authorList>
    </citation>
    <scope>NUCLEOTIDE SEQUENCE [LARGE SCALE GENOMIC DNA]</scope>
</reference>
<dbReference type="AlphaFoldDB" id="A0AAU9RSW4"/>
<evidence type="ECO:0000259" key="1">
    <source>
        <dbReference type="Pfam" id="PF23622"/>
    </source>
</evidence>
<dbReference type="PANTHER" id="PTHR34145">
    <property type="entry name" value="OS02G0105600 PROTEIN"/>
    <property type="match status" value="1"/>
</dbReference>
<accession>A0AAU9RSW4</accession>
<dbReference type="InterPro" id="IPR055357">
    <property type="entry name" value="LRR_At1g61320_AtMIF1"/>
</dbReference>
<sequence length="182" mass="21220">MQLELDFSKSRKVIEIPIDLVAIQTLTVLKLKWCQFEISENSPKGLKLLRTLVLMRTKVTKKTLDAIFNNCIHLETLELINCRMFGVLRINAQNNMKFKLLVVYSMLNLLKIFLDAPTLECYKYDGYVRMIDFSRVNVLKEVKLHYNRSYDRHSCNPLAMVIANMRAFMGVHVLATTNIFLE</sequence>
<gene>
    <name evidence="2" type="ORF">TAV2_LOCUS5478</name>
</gene>
<feature type="non-terminal residue" evidence="2">
    <location>
        <position position="1"/>
    </location>
</feature>
<proteinExistence type="predicted"/>
<keyword evidence="3" id="KW-1185">Reference proteome</keyword>
<dbReference type="Gene3D" id="3.80.10.10">
    <property type="entry name" value="Ribonuclease Inhibitor"/>
    <property type="match status" value="1"/>
</dbReference>
<feature type="domain" description="At1g61320/AtMIF1 LRR" evidence="1">
    <location>
        <begin position="3"/>
        <end position="167"/>
    </location>
</feature>
<protein>
    <recommendedName>
        <fullName evidence="1">At1g61320/AtMIF1 LRR domain-containing protein</fullName>
    </recommendedName>
</protein>
<dbReference type="InterPro" id="IPR032675">
    <property type="entry name" value="LRR_dom_sf"/>
</dbReference>